<dbReference type="PANTHER" id="PTHR31087">
    <property type="match status" value="1"/>
</dbReference>
<dbReference type="EMBL" id="SPHZ02000003">
    <property type="protein sequence ID" value="KAF0925378.1"/>
    <property type="molecule type" value="Genomic_DNA"/>
</dbReference>
<name>A0A6G1EKP2_9ORYZ</name>
<dbReference type="OrthoDB" id="748129at2759"/>
<keyword evidence="3" id="KW-1185">Reference proteome</keyword>
<accession>A0A6G1EKP2</accession>
<dbReference type="SUPFAM" id="SSF54518">
    <property type="entry name" value="Tubby C-terminal domain-like"/>
    <property type="match status" value="1"/>
</dbReference>
<sequence>MAKVHPNLAVPSSLQLPALSMTAGDGVKKAAAGGDGEVVVLTVWRKSLLFNCRGFTVFDASGNLVYRVDSYAADSRAEVVLMDAAGVPVLTVRRKKAISLGLGGDQWLVYPGEETRRQPPLYAVKRTPQYVRGGGGGGKTMAHIAPCGVGLGAGAGGYEVEGSYMRRSCAVYDEQRRAVVAEVQPKEAVGTDVFRLVVRPGMDVSVAMAVVLALDQMFGKPSLLRSWSS</sequence>
<reference evidence="2 3" key="1">
    <citation type="submission" date="2019-11" db="EMBL/GenBank/DDBJ databases">
        <title>Whole genome sequence of Oryza granulata.</title>
        <authorList>
            <person name="Li W."/>
        </authorList>
    </citation>
    <scope>NUCLEOTIDE SEQUENCE [LARGE SCALE GENOMIC DNA]</scope>
    <source>
        <strain evidence="3">cv. Menghai</strain>
        <tissue evidence="2">Leaf</tissue>
    </source>
</reference>
<comment type="similarity">
    <text evidence="1">Belongs to the LOR family.</text>
</comment>
<dbReference type="Pfam" id="PF04525">
    <property type="entry name" value="LOR"/>
    <property type="match status" value="1"/>
</dbReference>
<dbReference type="AlphaFoldDB" id="A0A6G1EKP2"/>
<gene>
    <name evidence="2" type="ORF">E2562_016635</name>
</gene>
<evidence type="ECO:0000313" key="2">
    <source>
        <dbReference type="EMBL" id="KAF0925378.1"/>
    </source>
</evidence>
<dbReference type="InterPro" id="IPR025659">
    <property type="entry name" value="Tubby-like_C"/>
</dbReference>
<evidence type="ECO:0008006" key="4">
    <source>
        <dbReference type="Google" id="ProtNLM"/>
    </source>
</evidence>
<evidence type="ECO:0000313" key="3">
    <source>
        <dbReference type="Proteomes" id="UP000479710"/>
    </source>
</evidence>
<dbReference type="Proteomes" id="UP000479710">
    <property type="component" value="Unassembled WGS sequence"/>
</dbReference>
<dbReference type="PANTHER" id="PTHR31087:SF164">
    <property type="entry name" value="OS05G0484800 PROTEIN"/>
    <property type="match status" value="1"/>
</dbReference>
<dbReference type="Gene3D" id="2.40.160.200">
    <property type="entry name" value="LURP1-related"/>
    <property type="match status" value="1"/>
</dbReference>
<organism evidence="2 3">
    <name type="scientific">Oryza meyeriana var. granulata</name>
    <dbReference type="NCBI Taxonomy" id="110450"/>
    <lineage>
        <taxon>Eukaryota</taxon>
        <taxon>Viridiplantae</taxon>
        <taxon>Streptophyta</taxon>
        <taxon>Embryophyta</taxon>
        <taxon>Tracheophyta</taxon>
        <taxon>Spermatophyta</taxon>
        <taxon>Magnoliopsida</taxon>
        <taxon>Liliopsida</taxon>
        <taxon>Poales</taxon>
        <taxon>Poaceae</taxon>
        <taxon>BOP clade</taxon>
        <taxon>Oryzoideae</taxon>
        <taxon>Oryzeae</taxon>
        <taxon>Oryzinae</taxon>
        <taxon>Oryza</taxon>
        <taxon>Oryza meyeriana</taxon>
    </lineage>
</organism>
<proteinExistence type="inferred from homology"/>
<protein>
    <recommendedName>
        <fullName evidence="4">Protein LURP-one-related 8</fullName>
    </recommendedName>
</protein>
<dbReference type="InterPro" id="IPR007612">
    <property type="entry name" value="LOR"/>
</dbReference>
<evidence type="ECO:0000256" key="1">
    <source>
        <dbReference type="ARBA" id="ARBA00005437"/>
    </source>
</evidence>
<dbReference type="InterPro" id="IPR038595">
    <property type="entry name" value="LOR_sf"/>
</dbReference>
<comment type="caution">
    <text evidence="2">The sequence shown here is derived from an EMBL/GenBank/DDBJ whole genome shotgun (WGS) entry which is preliminary data.</text>
</comment>